<dbReference type="PANTHER" id="PTHR44167:SF30">
    <property type="entry name" value="PHOSPHORYLASE KINASE"/>
    <property type="match status" value="1"/>
</dbReference>
<gene>
    <name evidence="3" type="ORF">EZS28_046237</name>
</gene>
<dbReference type="Gene3D" id="3.30.200.20">
    <property type="entry name" value="Phosphorylase Kinase, domain 1"/>
    <property type="match status" value="1"/>
</dbReference>
<dbReference type="AlphaFoldDB" id="A0A5J4TIH6"/>
<dbReference type="EMBL" id="SNRW01030166">
    <property type="protein sequence ID" value="KAA6358236.1"/>
    <property type="molecule type" value="Genomic_DNA"/>
</dbReference>
<proteinExistence type="predicted"/>
<feature type="non-terminal residue" evidence="3">
    <location>
        <position position="1"/>
    </location>
</feature>
<comment type="caution">
    <text evidence="3">The sequence shown here is derived from an EMBL/GenBank/DDBJ whole genome shotgun (WGS) entry which is preliminary data.</text>
</comment>
<evidence type="ECO:0000313" key="4">
    <source>
        <dbReference type="Proteomes" id="UP000324800"/>
    </source>
</evidence>
<dbReference type="InterPro" id="IPR011009">
    <property type="entry name" value="Kinase-like_dom_sf"/>
</dbReference>
<dbReference type="GO" id="GO:0005634">
    <property type="term" value="C:nucleus"/>
    <property type="evidence" value="ECO:0007669"/>
    <property type="project" value="TreeGrafter"/>
</dbReference>
<dbReference type="GO" id="GO:0004674">
    <property type="term" value="F:protein serine/threonine kinase activity"/>
    <property type="evidence" value="ECO:0007669"/>
    <property type="project" value="TreeGrafter"/>
</dbReference>
<dbReference type="GO" id="GO:0044773">
    <property type="term" value="P:mitotic DNA damage checkpoint signaling"/>
    <property type="evidence" value="ECO:0007669"/>
    <property type="project" value="TreeGrafter"/>
</dbReference>
<evidence type="ECO:0000313" key="3">
    <source>
        <dbReference type="EMBL" id="KAA6358236.1"/>
    </source>
</evidence>
<evidence type="ECO:0000256" key="1">
    <source>
        <dbReference type="PROSITE-ProRule" id="PRU10141"/>
    </source>
</evidence>
<organism evidence="3 4">
    <name type="scientific">Streblomastix strix</name>
    <dbReference type="NCBI Taxonomy" id="222440"/>
    <lineage>
        <taxon>Eukaryota</taxon>
        <taxon>Metamonada</taxon>
        <taxon>Preaxostyla</taxon>
        <taxon>Oxymonadida</taxon>
        <taxon>Streblomastigidae</taxon>
        <taxon>Streblomastix</taxon>
    </lineage>
</organism>
<protein>
    <recommendedName>
        <fullName evidence="2">Protein kinase domain-containing protein</fullName>
    </recommendedName>
</protein>
<accession>A0A5J4TIH6</accession>
<reference evidence="3 4" key="1">
    <citation type="submission" date="2019-03" db="EMBL/GenBank/DDBJ databases">
        <title>Single cell metagenomics reveals metabolic interactions within the superorganism composed of flagellate Streblomastix strix and complex community of Bacteroidetes bacteria on its surface.</title>
        <authorList>
            <person name="Treitli S.C."/>
            <person name="Kolisko M."/>
            <person name="Husnik F."/>
            <person name="Keeling P."/>
            <person name="Hampl V."/>
        </authorList>
    </citation>
    <scope>NUCLEOTIDE SEQUENCE [LARGE SCALE GENOMIC DNA]</scope>
    <source>
        <strain evidence="3">ST1C</strain>
    </source>
</reference>
<dbReference type="SUPFAM" id="SSF56112">
    <property type="entry name" value="Protein kinase-like (PK-like)"/>
    <property type="match status" value="1"/>
</dbReference>
<dbReference type="PANTHER" id="PTHR44167">
    <property type="entry name" value="OVARIAN-SPECIFIC SERINE/THREONINE-PROTEIN KINASE LOK-RELATED"/>
    <property type="match status" value="1"/>
</dbReference>
<sequence>PIYGPDLSDSYNLLPQQIPQQSDIDGYEKQFLISSSSKLSQSILSVRDSIDRLPMEEPSVKETHEITENEEGIFRSVNQYIINGEIGKGAYGQIWKCYDENEPDIMFALKIIKKPTPAKRKIFGPPNMQKPDSDKNIEVALLKKISHPNIVRLHEVIDNQQST</sequence>
<feature type="non-terminal residue" evidence="3">
    <location>
        <position position="163"/>
    </location>
</feature>
<feature type="binding site" evidence="1">
    <location>
        <position position="119"/>
    </location>
    <ligand>
        <name>ATP</name>
        <dbReference type="ChEBI" id="CHEBI:30616"/>
    </ligand>
</feature>
<dbReference type="Pfam" id="PF00069">
    <property type="entry name" value="Pkinase"/>
    <property type="match status" value="1"/>
</dbReference>
<dbReference type="OrthoDB" id="68483at2759"/>
<name>A0A5J4TIH6_9EUKA</name>
<dbReference type="PROSITE" id="PS00107">
    <property type="entry name" value="PROTEIN_KINASE_ATP"/>
    <property type="match status" value="1"/>
</dbReference>
<evidence type="ECO:0000259" key="2">
    <source>
        <dbReference type="PROSITE" id="PS50011"/>
    </source>
</evidence>
<keyword evidence="1" id="KW-0547">Nucleotide-binding</keyword>
<dbReference type="InterPro" id="IPR017441">
    <property type="entry name" value="Protein_kinase_ATP_BS"/>
</dbReference>
<dbReference type="Proteomes" id="UP000324800">
    <property type="component" value="Unassembled WGS sequence"/>
</dbReference>
<feature type="domain" description="Protein kinase" evidence="2">
    <location>
        <begin position="80"/>
        <end position="163"/>
    </location>
</feature>
<keyword evidence="1" id="KW-0067">ATP-binding</keyword>
<dbReference type="InterPro" id="IPR000719">
    <property type="entry name" value="Prot_kinase_dom"/>
</dbReference>
<dbReference type="GO" id="GO:0005524">
    <property type="term" value="F:ATP binding"/>
    <property type="evidence" value="ECO:0007669"/>
    <property type="project" value="UniProtKB-UniRule"/>
</dbReference>
<dbReference type="PROSITE" id="PS50011">
    <property type="entry name" value="PROTEIN_KINASE_DOM"/>
    <property type="match status" value="1"/>
</dbReference>